<dbReference type="EMBL" id="CAJMWQ010001150">
    <property type="protein sequence ID" value="CAE6437744.1"/>
    <property type="molecule type" value="Genomic_DNA"/>
</dbReference>
<accession>A0A8H2XYG1</accession>
<proteinExistence type="predicted"/>
<feature type="region of interest" description="Disordered" evidence="1">
    <location>
        <begin position="1"/>
        <end position="78"/>
    </location>
</feature>
<dbReference type="Proteomes" id="UP000663826">
    <property type="component" value="Unassembled WGS sequence"/>
</dbReference>
<evidence type="ECO:0000313" key="3">
    <source>
        <dbReference type="Proteomes" id="UP000663826"/>
    </source>
</evidence>
<feature type="compositionally biased region" description="Basic and acidic residues" evidence="1">
    <location>
        <begin position="11"/>
        <end position="25"/>
    </location>
</feature>
<organism evidence="2 3">
    <name type="scientific">Rhizoctonia solani</name>
    <dbReference type="NCBI Taxonomy" id="456999"/>
    <lineage>
        <taxon>Eukaryota</taxon>
        <taxon>Fungi</taxon>
        <taxon>Dikarya</taxon>
        <taxon>Basidiomycota</taxon>
        <taxon>Agaricomycotina</taxon>
        <taxon>Agaricomycetes</taxon>
        <taxon>Cantharellales</taxon>
        <taxon>Ceratobasidiaceae</taxon>
        <taxon>Rhizoctonia</taxon>
    </lineage>
</organism>
<gene>
    <name evidence="2" type="ORF">RDB_LOCUS66276</name>
</gene>
<evidence type="ECO:0000256" key="1">
    <source>
        <dbReference type="SAM" id="MobiDB-lite"/>
    </source>
</evidence>
<sequence>MLKIVQSPAEDSPKEQVDGAPKNEPESEDQVETAATESTEKPATTSESPSASSSSSSTTKPRSALEDAPKTFIDPETRATVLNQRGTSFSLPAFASPHLFIPAYIEPAFNTCSAVYVRHPTARPGYSEIPSPFGADGEVMRFAWEWYKRHRPRMRSKKNTWINPSGERGNWNMVQ</sequence>
<feature type="compositionally biased region" description="Low complexity" evidence="1">
    <location>
        <begin position="42"/>
        <end position="62"/>
    </location>
</feature>
<name>A0A8H2XYG1_9AGAM</name>
<protein>
    <submittedName>
        <fullName evidence="2">Uncharacterized protein</fullName>
    </submittedName>
</protein>
<evidence type="ECO:0000313" key="2">
    <source>
        <dbReference type="EMBL" id="CAE6437744.1"/>
    </source>
</evidence>
<feature type="compositionally biased region" description="Basic and acidic residues" evidence="1">
    <location>
        <begin position="63"/>
        <end position="77"/>
    </location>
</feature>
<dbReference type="AlphaFoldDB" id="A0A8H2XYG1"/>
<comment type="caution">
    <text evidence="2">The sequence shown here is derived from an EMBL/GenBank/DDBJ whole genome shotgun (WGS) entry which is preliminary data.</text>
</comment>
<reference evidence="2" key="1">
    <citation type="submission" date="2021-01" db="EMBL/GenBank/DDBJ databases">
        <authorList>
            <person name="Kaushik A."/>
        </authorList>
    </citation>
    <scope>NUCLEOTIDE SEQUENCE</scope>
    <source>
        <strain evidence="2">AG1-1B</strain>
    </source>
</reference>